<feature type="chain" id="PRO_5015153216" evidence="3">
    <location>
        <begin position="21"/>
        <end position="691"/>
    </location>
</feature>
<keyword evidence="2" id="KW-0645">Protease</keyword>
<feature type="domain" description="Peptidase S9 prolyl oligopeptidase catalytic" evidence="4">
    <location>
        <begin position="470"/>
        <end position="677"/>
    </location>
</feature>
<dbReference type="Gene3D" id="2.120.10.30">
    <property type="entry name" value="TolB, C-terminal domain"/>
    <property type="match status" value="2"/>
</dbReference>
<dbReference type="InterPro" id="IPR002469">
    <property type="entry name" value="Peptidase_S9B_N"/>
</dbReference>
<dbReference type="PANTHER" id="PTHR42776:SF27">
    <property type="entry name" value="DIPEPTIDYL PEPTIDASE FAMILY MEMBER 6"/>
    <property type="match status" value="1"/>
</dbReference>
<dbReference type="OrthoDB" id="9812921at2"/>
<evidence type="ECO:0000256" key="3">
    <source>
        <dbReference type="SAM" id="SignalP"/>
    </source>
</evidence>
<name>A0A2P7QV48_9SPHN</name>
<dbReference type="InterPro" id="IPR029058">
    <property type="entry name" value="AB_hydrolase_fold"/>
</dbReference>
<dbReference type="GO" id="GO:0004252">
    <property type="term" value="F:serine-type endopeptidase activity"/>
    <property type="evidence" value="ECO:0007669"/>
    <property type="project" value="TreeGrafter"/>
</dbReference>
<gene>
    <name evidence="6" type="ORF">C7I55_06130</name>
</gene>
<dbReference type="InterPro" id="IPR011659">
    <property type="entry name" value="WD40"/>
</dbReference>
<dbReference type="EMBL" id="PXYI01000002">
    <property type="protein sequence ID" value="PSJ41846.1"/>
    <property type="molecule type" value="Genomic_DNA"/>
</dbReference>
<dbReference type="InterPro" id="IPR001375">
    <property type="entry name" value="Peptidase_S9_cat"/>
</dbReference>
<evidence type="ECO:0000256" key="2">
    <source>
        <dbReference type="ARBA" id="ARBA00022825"/>
    </source>
</evidence>
<dbReference type="PANTHER" id="PTHR42776">
    <property type="entry name" value="SERINE PEPTIDASE S9 FAMILY MEMBER"/>
    <property type="match status" value="1"/>
</dbReference>
<sequence length="691" mass="73879">MLRLSCALLLACTATLPAAAAPAEGPSRTFEARDLFSLEAATDPQISPDGSKIAYVRRSGDVMTDRMRPSIWLVDTRSGEQMPLAAGPGAHSQPRWSPDGKRLAYVSSGEGGAAQLYVRWMASGESVRITNLPDAPTSVAWSPDGRHIAYAMFVPAEGTKLGSLPPKPEGAKWAEPLEIHTDITYRTDEEGYVKPGFSHIFLVSGDGGAPRQLTFGSVHDNGPLSWAPDGRTILFSSNRSPDWAREPLDTEVYALDVAGGAITALTDRDGPDNQPAISPDGKLIAFTGFDDKRLGYQNDVLYVMNRDGSGRRALTERLDRSADSPVWAADGRSIFFAYDDQGTRKVARVGLDGSLRTVAEGLTGGAQDRPYTGGSFSVAKDGAIAATSGSAMRPSDVALYRAGDKRQLTRLNAELLDGKRLGEVRKLTATSFDNRRIDSWLTLPPSWSEGQKVPLILEIHGGPFSAYGPAFATDNQLYASAGYAVLSVNPRGSTSYGEEFANLIHHAYPGRDYDDLIASVDAAIAGGFVDPDRLFVTGGSGGGVLTTWIVGKTDRFKAAAAQKPVINWTSQALTADGPAFFARYWFGTYPWEDPQAYWNRSPLSLVGNVKTPTLVVVGSEDYRTPVSQSEEYYTALQLRGVPTALIKVPGAGHGTIASRPSQSAAKAAAILAWFEKYKDGAPAGSVAAGTD</sequence>
<accession>A0A2P7QV48</accession>
<keyword evidence="1" id="KW-0378">Hydrolase</keyword>
<evidence type="ECO:0000259" key="5">
    <source>
        <dbReference type="Pfam" id="PF00930"/>
    </source>
</evidence>
<evidence type="ECO:0000313" key="7">
    <source>
        <dbReference type="Proteomes" id="UP000241167"/>
    </source>
</evidence>
<evidence type="ECO:0000313" key="6">
    <source>
        <dbReference type="EMBL" id="PSJ41846.1"/>
    </source>
</evidence>
<comment type="caution">
    <text evidence="6">The sequence shown here is derived from an EMBL/GenBank/DDBJ whole genome shotgun (WGS) entry which is preliminary data.</text>
</comment>
<keyword evidence="3" id="KW-0732">Signal</keyword>
<feature type="domain" description="Dipeptidylpeptidase IV N-terminal" evidence="5">
    <location>
        <begin position="194"/>
        <end position="284"/>
    </location>
</feature>
<dbReference type="Proteomes" id="UP000241167">
    <property type="component" value="Unassembled WGS sequence"/>
</dbReference>
<evidence type="ECO:0000259" key="4">
    <source>
        <dbReference type="Pfam" id="PF00326"/>
    </source>
</evidence>
<dbReference type="InterPro" id="IPR011042">
    <property type="entry name" value="6-blade_b-propeller_TolB-like"/>
</dbReference>
<protein>
    <submittedName>
        <fullName evidence="6">Peptidase S9 family protein</fullName>
    </submittedName>
</protein>
<dbReference type="Pfam" id="PF00930">
    <property type="entry name" value="DPPIV_N"/>
    <property type="match status" value="1"/>
</dbReference>
<dbReference type="AlphaFoldDB" id="A0A2P7QV48"/>
<dbReference type="Pfam" id="PF00326">
    <property type="entry name" value="Peptidase_S9"/>
    <property type="match status" value="1"/>
</dbReference>
<feature type="signal peptide" evidence="3">
    <location>
        <begin position="1"/>
        <end position="20"/>
    </location>
</feature>
<dbReference type="GO" id="GO:0006508">
    <property type="term" value="P:proteolysis"/>
    <property type="evidence" value="ECO:0007669"/>
    <property type="project" value="InterPro"/>
</dbReference>
<keyword evidence="7" id="KW-1185">Reference proteome</keyword>
<proteinExistence type="predicted"/>
<reference evidence="6 7" key="1">
    <citation type="submission" date="2018-03" db="EMBL/GenBank/DDBJ databases">
        <title>The draft genome of Sphingosinicella sp. GL-C-18.</title>
        <authorList>
            <person name="Liu L."/>
            <person name="Li L."/>
            <person name="Liang L."/>
            <person name="Zhang X."/>
            <person name="Wang T."/>
        </authorList>
    </citation>
    <scope>NUCLEOTIDE SEQUENCE [LARGE SCALE GENOMIC DNA]</scope>
    <source>
        <strain evidence="6 7">GL-C-18</strain>
    </source>
</reference>
<dbReference type="Gene3D" id="3.40.50.1820">
    <property type="entry name" value="alpha/beta hydrolase"/>
    <property type="match status" value="1"/>
</dbReference>
<dbReference type="RefSeq" id="WP_106512013.1">
    <property type="nucleotide sequence ID" value="NZ_PXYI01000002.1"/>
</dbReference>
<evidence type="ECO:0000256" key="1">
    <source>
        <dbReference type="ARBA" id="ARBA00022801"/>
    </source>
</evidence>
<organism evidence="6 7">
    <name type="scientific">Allosphingosinicella deserti</name>
    <dbReference type="NCBI Taxonomy" id="2116704"/>
    <lineage>
        <taxon>Bacteria</taxon>
        <taxon>Pseudomonadati</taxon>
        <taxon>Pseudomonadota</taxon>
        <taxon>Alphaproteobacteria</taxon>
        <taxon>Sphingomonadales</taxon>
        <taxon>Sphingomonadaceae</taxon>
        <taxon>Allosphingosinicella</taxon>
    </lineage>
</organism>
<dbReference type="SUPFAM" id="SSF53474">
    <property type="entry name" value="alpha/beta-Hydrolases"/>
    <property type="match status" value="1"/>
</dbReference>
<keyword evidence="2" id="KW-0720">Serine protease</keyword>
<dbReference type="Pfam" id="PF07676">
    <property type="entry name" value="PD40"/>
    <property type="match status" value="3"/>
</dbReference>
<dbReference type="SUPFAM" id="SSF82171">
    <property type="entry name" value="DPP6 N-terminal domain-like"/>
    <property type="match status" value="1"/>
</dbReference>